<organism evidence="3 4">
    <name type="scientific">Rhynchospora pubera</name>
    <dbReference type="NCBI Taxonomy" id="906938"/>
    <lineage>
        <taxon>Eukaryota</taxon>
        <taxon>Viridiplantae</taxon>
        <taxon>Streptophyta</taxon>
        <taxon>Embryophyta</taxon>
        <taxon>Tracheophyta</taxon>
        <taxon>Spermatophyta</taxon>
        <taxon>Magnoliopsida</taxon>
        <taxon>Liliopsida</taxon>
        <taxon>Poales</taxon>
        <taxon>Cyperaceae</taxon>
        <taxon>Cyperoideae</taxon>
        <taxon>Rhynchosporeae</taxon>
        <taxon>Rhynchospora</taxon>
    </lineage>
</organism>
<evidence type="ECO:0000313" key="4">
    <source>
        <dbReference type="Proteomes" id="UP001140206"/>
    </source>
</evidence>
<proteinExistence type="predicted"/>
<dbReference type="EMBL" id="JAMFTS010000005">
    <property type="protein sequence ID" value="KAJ4753321.1"/>
    <property type="molecule type" value="Genomic_DNA"/>
</dbReference>
<dbReference type="Gene3D" id="1.20.1280.50">
    <property type="match status" value="1"/>
</dbReference>
<dbReference type="Proteomes" id="UP001140206">
    <property type="component" value="Chromosome 5"/>
</dbReference>
<feature type="domain" description="F-box" evidence="1">
    <location>
        <begin position="4"/>
        <end position="35"/>
    </location>
</feature>
<dbReference type="Pfam" id="PF00646">
    <property type="entry name" value="F-box"/>
    <property type="match status" value="1"/>
</dbReference>
<dbReference type="PANTHER" id="PTHR44259:SF113">
    <property type="entry name" value="OS06G0659700 PROTEIN"/>
    <property type="match status" value="1"/>
</dbReference>
<evidence type="ECO:0000259" key="2">
    <source>
        <dbReference type="Pfam" id="PF03478"/>
    </source>
</evidence>
<dbReference type="InterPro" id="IPR050942">
    <property type="entry name" value="F-box_BR-signaling"/>
</dbReference>
<keyword evidence="4" id="KW-1185">Reference proteome</keyword>
<dbReference type="Pfam" id="PF03478">
    <property type="entry name" value="Beta-prop_KIB1-4"/>
    <property type="match status" value="1"/>
</dbReference>
<dbReference type="InterPro" id="IPR036047">
    <property type="entry name" value="F-box-like_dom_sf"/>
</dbReference>
<gene>
    <name evidence="3" type="ORF">LUZ62_087726</name>
</gene>
<feature type="domain" description="KIB1-4 beta-propeller" evidence="2">
    <location>
        <begin position="65"/>
        <end position="326"/>
    </location>
</feature>
<dbReference type="InterPro" id="IPR001810">
    <property type="entry name" value="F-box_dom"/>
</dbReference>
<dbReference type="PANTHER" id="PTHR44259">
    <property type="entry name" value="OS07G0183000 PROTEIN-RELATED"/>
    <property type="match status" value="1"/>
</dbReference>
<sequence length="360" mass="41967">MASWSDLSTDALGRIVGFLSLPDLHRFSVVCRNWRWVVKHVKCSPAEQLPWLMMGEDTSTKKRNFYSLTENRHYYIDVPELHDQHWIDSSFGWLFIIDRELVPRLFNPLTRECYELPLLPKFQEETLRKRFTKAILSLDPSKTCDFTVLVLYHTNFAKVAFWRPGESARTCVPDRNHIVDAIFFRGNFYLAGGDNLCMISDLGSNPTVELVMPLFSSGTRYLVYFMGELLLVERHIKFLGDKHDRHCKWHMVTERFTVDKLNLQERSSSECNKIGDYAIFLGTRCSGYVVDSQLFPGCKRNSIYFTDLVLKLHPDVYGCDDLGIYDFTTDTIEPYYPPEIFHPFSEPPTWLTPTINRLLN</sequence>
<comment type="caution">
    <text evidence="3">The sequence shown here is derived from an EMBL/GenBank/DDBJ whole genome shotgun (WGS) entry which is preliminary data.</text>
</comment>
<dbReference type="InterPro" id="IPR005174">
    <property type="entry name" value="KIB1-4_b-propeller"/>
</dbReference>
<reference evidence="3" key="1">
    <citation type="submission" date="2022-08" db="EMBL/GenBank/DDBJ databases">
        <authorList>
            <person name="Marques A."/>
        </authorList>
    </citation>
    <scope>NUCLEOTIDE SEQUENCE</scope>
    <source>
        <strain evidence="3">RhyPub2mFocal</strain>
        <tissue evidence="3">Leaves</tissue>
    </source>
</reference>
<dbReference type="AlphaFoldDB" id="A0AAV8CDA1"/>
<evidence type="ECO:0000313" key="3">
    <source>
        <dbReference type="EMBL" id="KAJ4753321.1"/>
    </source>
</evidence>
<accession>A0AAV8CDA1</accession>
<dbReference type="SUPFAM" id="SSF81383">
    <property type="entry name" value="F-box domain"/>
    <property type="match status" value="1"/>
</dbReference>
<evidence type="ECO:0000259" key="1">
    <source>
        <dbReference type="Pfam" id="PF00646"/>
    </source>
</evidence>
<name>A0AAV8CDA1_9POAL</name>
<protein>
    <submittedName>
        <fullName evidence="3">F-box protein SKIP23</fullName>
    </submittedName>
</protein>